<dbReference type="Pfam" id="PF02653">
    <property type="entry name" value="BPD_transp_2"/>
    <property type="match status" value="1"/>
</dbReference>
<proteinExistence type="predicted"/>
<feature type="transmembrane region" description="Helical" evidence="8">
    <location>
        <begin position="123"/>
        <end position="141"/>
    </location>
</feature>
<organism evidence="9">
    <name type="scientific">marine sediment metagenome</name>
    <dbReference type="NCBI Taxonomy" id="412755"/>
    <lineage>
        <taxon>unclassified sequences</taxon>
        <taxon>metagenomes</taxon>
        <taxon>ecological metagenomes</taxon>
    </lineage>
</organism>
<evidence type="ECO:0000256" key="4">
    <source>
        <dbReference type="ARBA" id="ARBA00022519"/>
    </source>
</evidence>
<keyword evidence="7 8" id="KW-0472">Membrane</keyword>
<evidence type="ECO:0000256" key="6">
    <source>
        <dbReference type="ARBA" id="ARBA00022989"/>
    </source>
</evidence>
<feature type="transmembrane region" description="Helical" evidence="8">
    <location>
        <begin position="161"/>
        <end position="182"/>
    </location>
</feature>
<evidence type="ECO:0000256" key="3">
    <source>
        <dbReference type="ARBA" id="ARBA00022475"/>
    </source>
</evidence>
<evidence type="ECO:0000256" key="7">
    <source>
        <dbReference type="ARBA" id="ARBA00023136"/>
    </source>
</evidence>
<evidence type="ECO:0000256" key="8">
    <source>
        <dbReference type="SAM" id="Phobius"/>
    </source>
</evidence>
<gene>
    <name evidence="9" type="ORF">S06H3_02738</name>
</gene>
<keyword evidence="6 8" id="KW-1133">Transmembrane helix</keyword>
<dbReference type="PANTHER" id="PTHR32196">
    <property type="entry name" value="ABC TRANSPORTER PERMEASE PROTEIN YPHD-RELATED-RELATED"/>
    <property type="match status" value="1"/>
</dbReference>
<evidence type="ECO:0000256" key="5">
    <source>
        <dbReference type="ARBA" id="ARBA00022692"/>
    </source>
</evidence>
<dbReference type="AlphaFoldDB" id="X1KIS6"/>
<evidence type="ECO:0000256" key="2">
    <source>
        <dbReference type="ARBA" id="ARBA00022448"/>
    </source>
</evidence>
<feature type="transmembrane region" description="Helical" evidence="8">
    <location>
        <begin position="293"/>
        <end position="311"/>
    </location>
</feature>
<feature type="transmembrane region" description="Helical" evidence="8">
    <location>
        <begin position="212"/>
        <end position="235"/>
    </location>
</feature>
<feature type="transmembrane region" description="Helical" evidence="8">
    <location>
        <begin position="12"/>
        <end position="30"/>
    </location>
</feature>
<keyword evidence="3" id="KW-1003">Cell membrane</keyword>
<dbReference type="GO" id="GO:0022857">
    <property type="term" value="F:transmembrane transporter activity"/>
    <property type="evidence" value="ECO:0007669"/>
    <property type="project" value="InterPro"/>
</dbReference>
<feature type="transmembrane region" description="Helical" evidence="8">
    <location>
        <begin position="70"/>
        <end position="89"/>
    </location>
</feature>
<feature type="transmembrane region" description="Helical" evidence="8">
    <location>
        <begin position="95"/>
        <end position="116"/>
    </location>
</feature>
<feature type="transmembrane region" description="Helical" evidence="8">
    <location>
        <begin position="42"/>
        <end position="63"/>
    </location>
</feature>
<comment type="subcellular location">
    <subcellularLocation>
        <location evidence="1">Cell membrane</location>
        <topology evidence="1">Multi-pass membrane protein</topology>
    </subcellularLocation>
</comment>
<keyword evidence="2" id="KW-0813">Transport</keyword>
<accession>X1KIS6</accession>
<comment type="caution">
    <text evidence="9">The sequence shown here is derived from an EMBL/GenBank/DDBJ whole genome shotgun (WGS) entry which is preliminary data.</text>
</comment>
<feature type="transmembrane region" description="Helical" evidence="8">
    <location>
        <begin position="241"/>
        <end position="260"/>
    </location>
</feature>
<dbReference type="CDD" id="cd06579">
    <property type="entry name" value="TM_PBP1_transp_AraH_like"/>
    <property type="match status" value="1"/>
</dbReference>
<sequence>MDWKKIKLHLVNNLIWVIIVGLFLFFALLIPRGWLGLRNIEFILYVGSMIGFLVIGESLVLLSGNMDLSLAQNAGLSAMIVGYLSAAVFEGAPGWVWIMGVIIVGAILGSVNGFLIGKLRMNAFLATLGTFLAFNYATFLISRGTVVGLPKALILPGSLSFSGFHMAILIFFAVAVLVHFLLRYTRFGANVYSVGGDPEASRKMGINIGNTYFWVFTLAGALAGLSALIFIGYLGCVPSTMADGMIFMAFAGAVMGGISLRGGRGGIIGAIGGVILFGIIEAGLTMINIDPALRGIFSGVVLIVAIMINRMRERIIDKLLMPPQG</sequence>
<keyword evidence="5 8" id="KW-0812">Transmembrane</keyword>
<name>X1KIS6_9ZZZZ</name>
<reference evidence="9" key="1">
    <citation type="journal article" date="2014" name="Front. Microbiol.">
        <title>High frequency of phylogenetically diverse reductive dehalogenase-homologous genes in deep subseafloor sedimentary metagenomes.</title>
        <authorList>
            <person name="Kawai M."/>
            <person name="Futagami T."/>
            <person name="Toyoda A."/>
            <person name="Takaki Y."/>
            <person name="Nishi S."/>
            <person name="Hori S."/>
            <person name="Arai W."/>
            <person name="Tsubouchi T."/>
            <person name="Morono Y."/>
            <person name="Uchiyama I."/>
            <person name="Ito T."/>
            <person name="Fujiyama A."/>
            <person name="Inagaki F."/>
            <person name="Takami H."/>
        </authorList>
    </citation>
    <scope>NUCLEOTIDE SEQUENCE</scope>
    <source>
        <strain evidence="9">Expedition CK06-06</strain>
    </source>
</reference>
<keyword evidence="4" id="KW-0997">Cell inner membrane</keyword>
<dbReference type="PANTHER" id="PTHR32196:SF71">
    <property type="entry name" value="AUTOINDUCER 2 IMPORT SYSTEM PERMEASE PROTEIN LSRD"/>
    <property type="match status" value="1"/>
</dbReference>
<dbReference type="InterPro" id="IPR001851">
    <property type="entry name" value="ABC_transp_permease"/>
</dbReference>
<evidence type="ECO:0008006" key="10">
    <source>
        <dbReference type="Google" id="ProtNLM"/>
    </source>
</evidence>
<dbReference type="GO" id="GO:0005886">
    <property type="term" value="C:plasma membrane"/>
    <property type="evidence" value="ECO:0007669"/>
    <property type="project" value="UniProtKB-SubCell"/>
</dbReference>
<evidence type="ECO:0000313" key="9">
    <source>
        <dbReference type="EMBL" id="GAH90049.1"/>
    </source>
</evidence>
<protein>
    <recommendedName>
        <fullName evidence="10">ABC transporter permease</fullName>
    </recommendedName>
</protein>
<dbReference type="EMBL" id="BARV01000825">
    <property type="protein sequence ID" value="GAH90049.1"/>
    <property type="molecule type" value="Genomic_DNA"/>
</dbReference>
<evidence type="ECO:0000256" key="1">
    <source>
        <dbReference type="ARBA" id="ARBA00004651"/>
    </source>
</evidence>
<feature type="transmembrane region" description="Helical" evidence="8">
    <location>
        <begin position="267"/>
        <end position="287"/>
    </location>
</feature>